<evidence type="ECO:0000256" key="8">
    <source>
        <dbReference type="NCBIfam" id="TIGR00445"/>
    </source>
</evidence>
<dbReference type="InterPro" id="IPR018480">
    <property type="entry name" value="PNAcMuramoyl-5peptid_Trfase_CS"/>
</dbReference>
<dbReference type="EC" id="2.7.8.13" evidence="7 8"/>
<evidence type="ECO:0000256" key="2">
    <source>
        <dbReference type="ARBA" id="ARBA00005583"/>
    </source>
</evidence>
<keyword evidence="7" id="KW-0131">Cell cycle</keyword>
<keyword evidence="4 7" id="KW-0812">Transmembrane</keyword>
<accession>A0A399FX16</accession>
<dbReference type="UniPathway" id="UPA00219"/>
<evidence type="ECO:0000256" key="3">
    <source>
        <dbReference type="ARBA" id="ARBA00022679"/>
    </source>
</evidence>
<gene>
    <name evidence="7" type="primary">mraY</name>
    <name evidence="10" type="ORF">B9J77_04710</name>
</gene>
<dbReference type="InterPro" id="IPR003524">
    <property type="entry name" value="PNAcMuramoyl-5peptid_Trfase"/>
</dbReference>
<comment type="subcellular location">
    <subcellularLocation>
        <location evidence="7">Cell membrane</location>
        <topology evidence="7">Multi-pass membrane protein</topology>
    </subcellularLocation>
    <subcellularLocation>
        <location evidence="1">Membrane</location>
        <topology evidence="1">Multi-pass membrane protein</topology>
    </subcellularLocation>
</comment>
<dbReference type="GO" id="GO:0008963">
    <property type="term" value="F:phospho-N-acetylmuramoyl-pentapeptide-transferase activity"/>
    <property type="evidence" value="ECO:0007669"/>
    <property type="project" value="UniProtKB-UniRule"/>
</dbReference>
<evidence type="ECO:0000256" key="4">
    <source>
        <dbReference type="ARBA" id="ARBA00022692"/>
    </source>
</evidence>
<name>A0A399FX16_UNCN2</name>
<evidence type="ECO:0000256" key="6">
    <source>
        <dbReference type="ARBA" id="ARBA00023136"/>
    </source>
</evidence>
<feature type="transmembrane region" description="Helical" evidence="7">
    <location>
        <begin position="295"/>
        <end position="315"/>
    </location>
</feature>
<feature type="transmembrane region" description="Helical" evidence="7">
    <location>
        <begin position="269"/>
        <end position="289"/>
    </location>
</feature>
<keyword evidence="6 7" id="KW-0472">Membrane</keyword>
<dbReference type="PANTHER" id="PTHR22926:SF5">
    <property type="entry name" value="PHOSPHO-N-ACETYLMURAMOYL-PENTAPEPTIDE-TRANSFERASE HOMOLOG"/>
    <property type="match status" value="1"/>
</dbReference>
<dbReference type="GO" id="GO:0009252">
    <property type="term" value="P:peptidoglycan biosynthetic process"/>
    <property type="evidence" value="ECO:0007669"/>
    <property type="project" value="UniProtKB-UniRule"/>
</dbReference>
<proteinExistence type="inferred from homology"/>
<feature type="transmembrane region" description="Helical" evidence="7">
    <location>
        <begin position="205"/>
        <end position="225"/>
    </location>
</feature>
<dbReference type="NCBIfam" id="TIGR00445">
    <property type="entry name" value="mraY"/>
    <property type="match status" value="1"/>
</dbReference>
<keyword evidence="7" id="KW-1003">Cell membrane</keyword>
<feature type="transmembrane region" description="Helical" evidence="7">
    <location>
        <begin position="76"/>
        <end position="96"/>
    </location>
</feature>
<keyword evidence="5 7" id="KW-1133">Transmembrane helix</keyword>
<evidence type="ECO:0000256" key="9">
    <source>
        <dbReference type="PIRSR" id="PIRSR600715-1"/>
    </source>
</evidence>
<keyword evidence="7" id="KW-0132">Cell division</keyword>
<feature type="transmembrane region" description="Helical" evidence="7">
    <location>
        <begin position="102"/>
        <end position="119"/>
    </location>
</feature>
<dbReference type="Proteomes" id="UP000266287">
    <property type="component" value="Unassembled WGS sequence"/>
</dbReference>
<evidence type="ECO:0000256" key="7">
    <source>
        <dbReference type="HAMAP-Rule" id="MF_00038"/>
    </source>
</evidence>
<dbReference type="GO" id="GO:0071555">
    <property type="term" value="P:cell wall organization"/>
    <property type="evidence" value="ECO:0007669"/>
    <property type="project" value="UniProtKB-KW"/>
</dbReference>
<evidence type="ECO:0000313" key="11">
    <source>
        <dbReference type="Proteomes" id="UP000266287"/>
    </source>
</evidence>
<sequence>MFYHLYPYLIETFPLANIFRAITARAAMAAITAFALSFILGPFFIRKLQRLRVLEKVKKEDCPLLLQDLHKEKGKIPTMGGLFILASIIIAIILFGDLTNRYVHLALLVTVWLGILGFADDALKLTGRLSGGLTVRAKLFWQVALGLAIGFYLYFYPVSPEHGTSLTLPFSGGMFLPLGVLYIPFVALVIVATSNAVNLADGLDGLAIGCIALAILSYGVVSYVAGHAVFSAHLGIVSVSGAGELSIVSVAMVGAALGFLWFNAFPAQIFMGNTGSLALGGLLSIIAVITKQELLLLIIGGIFVLEALSVIIQVVSYRWRKKRVFLVAPLHHHFELKGWPESKIIIRFWIIAIIFVVLGLSSLRL</sequence>
<keyword evidence="7 9" id="KW-0479">Metal-binding</keyword>
<reference evidence="10 11" key="1">
    <citation type="submission" date="2018-08" db="EMBL/GenBank/DDBJ databases">
        <title>Draft genome of candidate division NPL-UPA2 bacterium Unc8 that adapted to ultra-basic serpentinizing groundwater.</title>
        <authorList>
            <person name="Ishii S."/>
            <person name="Suzuki S."/>
            <person name="Nealson K.H."/>
        </authorList>
    </citation>
    <scope>NUCLEOTIDE SEQUENCE [LARGE SCALE GENOMIC DNA]</scope>
    <source>
        <strain evidence="10">Unc8</strain>
    </source>
</reference>
<dbReference type="PROSITE" id="PS01348">
    <property type="entry name" value="MRAY_2"/>
    <property type="match status" value="1"/>
</dbReference>
<dbReference type="PROSITE" id="PS01347">
    <property type="entry name" value="MRAY_1"/>
    <property type="match status" value="1"/>
</dbReference>
<keyword evidence="3 7" id="KW-0808">Transferase</keyword>
<feature type="transmembrane region" description="Helical" evidence="7">
    <location>
        <begin position="344"/>
        <end position="363"/>
    </location>
</feature>
<comment type="function">
    <text evidence="7">Catalyzes the initial step of the lipid cycle reactions in the biosynthesis of the cell wall peptidoglycan: transfers peptidoglycan precursor phospho-MurNAc-pentapeptide from UDP-MurNAc-pentapeptide onto the lipid carrier undecaprenyl phosphate, yielding undecaprenyl-pyrophosphoryl-MurNAc-pentapeptide, known as lipid I.</text>
</comment>
<keyword evidence="7" id="KW-0961">Cell wall biogenesis/degradation</keyword>
<feature type="transmembrane region" description="Helical" evidence="7">
    <location>
        <begin position="139"/>
        <end position="155"/>
    </location>
</feature>
<dbReference type="InterPro" id="IPR000715">
    <property type="entry name" value="Glycosyl_transferase_4"/>
</dbReference>
<feature type="binding site" evidence="9">
    <location>
        <position position="198"/>
    </location>
    <ligand>
        <name>Mg(2+)</name>
        <dbReference type="ChEBI" id="CHEBI:18420"/>
    </ligand>
</feature>
<dbReference type="Pfam" id="PF00953">
    <property type="entry name" value="Glycos_transf_4"/>
    <property type="match status" value="1"/>
</dbReference>
<keyword evidence="7 9" id="KW-0460">Magnesium</keyword>
<comment type="caution">
    <text evidence="10">The sequence shown here is derived from an EMBL/GenBank/DDBJ whole genome shotgun (WGS) entry which is preliminary data.</text>
</comment>
<dbReference type="GO" id="GO:0051992">
    <property type="term" value="F:UDP-N-acetylmuramoyl-L-alanyl-D-glutamyl-meso-2,6-diaminopimelyl-D-alanyl-D-alanine:undecaprenyl-phosphate transferase activity"/>
    <property type="evidence" value="ECO:0007669"/>
    <property type="project" value="RHEA"/>
</dbReference>
<comment type="pathway">
    <text evidence="7">Cell wall biogenesis; peptidoglycan biosynthesis.</text>
</comment>
<dbReference type="GO" id="GO:0005886">
    <property type="term" value="C:plasma membrane"/>
    <property type="evidence" value="ECO:0007669"/>
    <property type="project" value="UniProtKB-SubCell"/>
</dbReference>
<feature type="transmembrane region" description="Helical" evidence="7">
    <location>
        <begin position="245"/>
        <end position="262"/>
    </location>
</feature>
<evidence type="ECO:0000313" key="10">
    <source>
        <dbReference type="EMBL" id="RIH99761.1"/>
    </source>
</evidence>
<evidence type="ECO:0000256" key="1">
    <source>
        <dbReference type="ARBA" id="ARBA00004141"/>
    </source>
</evidence>
<dbReference type="AlphaFoldDB" id="A0A399FX16"/>
<comment type="cofactor">
    <cofactor evidence="7 9">
        <name>Mg(2+)</name>
        <dbReference type="ChEBI" id="CHEBI:18420"/>
    </cofactor>
</comment>
<protein>
    <recommendedName>
        <fullName evidence="7 8">Phospho-N-acetylmuramoyl-pentapeptide-transferase</fullName>
        <ecNumber evidence="7 8">2.7.8.13</ecNumber>
    </recommendedName>
    <alternativeName>
        <fullName evidence="7">UDP-MurNAc-pentapeptide phosphotransferase</fullName>
    </alternativeName>
</protein>
<dbReference type="GO" id="GO:0051301">
    <property type="term" value="P:cell division"/>
    <property type="evidence" value="ECO:0007669"/>
    <property type="project" value="UniProtKB-KW"/>
</dbReference>
<evidence type="ECO:0000256" key="5">
    <source>
        <dbReference type="ARBA" id="ARBA00022989"/>
    </source>
</evidence>
<dbReference type="GO" id="GO:0046872">
    <property type="term" value="F:metal ion binding"/>
    <property type="evidence" value="ECO:0007669"/>
    <property type="project" value="UniProtKB-KW"/>
</dbReference>
<comment type="catalytic activity">
    <reaction evidence="7">
        <text>UDP-N-acetyl-alpha-D-muramoyl-L-alanyl-gamma-D-glutamyl-meso-2,6-diaminopimeloyl-D-alanyl-D-alanine + di-trans,octa-cis-undecaprenyl phosphate = di-trans,octa-cis-undecaprenyl diphospho-N-acetyl-alpha-D-muramoyl-L-alanyl-D-glutamyl-meso-2,6-diaminopimeloyl-D-alanyl-D-alanine + UMP</text>
        <dbReference type="Rhea" id="RHEA:28386"/>
        <dbReference type="ChEBI" id="CHEBI:57865"/>
        <dbReference type="ChEBI" id="CHEBI:60392"/>
        <dbReference type="ChEBI" id="CHEBI:61386"/>
        <dbReference type="ChEBI" id="CHEBI:61387"/>
        <dbReference type="EC" id="2.7.8.13"/>
    </reaction>
</comment>
<feature type="transmembrane region" description="Helical" evidence="7">
    <location>
        <begin position="22"/>
        <end position="45"/>
    </location>
</feature>
<dbReference type="HAMAP" id="MF_00038">
    <property type="entry name" value="MraY"/>
    <property type="match status" value="1"/>
</dbReference>
<dbReference type="PANTHER" id="PTHR22926">
    <property type="entry name" value="PHOSPHO-N-ACETYLMURAMOYL-PENTAPEPTIDE-TRANSFERASE"/>
    <property type="match status" value="1"/>
</dbReference>
<dbReference type="GO" id="GO:0008360">
    <property type="term" value="P:regulation of cell shape"/>
    <property type="evidence" value="ECO:0007669"/>
    <property type="project" value="UniProtKB-KW"/>
</dbReference>
<dbReference type="CDD" id="cd06852">
    <property type="entry name" value="GT_MraY"/>
    <property type="match status" value="1"/>
</dbReference>
<keyword evidence="7" id="KW-0133">Cell shape</keyword>
<organism evidence="10 11">
    <name type="scientific">candidate division NPL-UPA2 bacterium Unc8</name>
    <dbReference type="NCBI Taxonomy" id="1980939"/>
    <lineage>
        <taxon>Bacteria</taxon>
    </lineage>
</organism>
<dbReference type="EMBL" id="NDHY01000013">
    <property type="protein sequence ID" value="RIH99761.1"/>
    <property type="molecule type" value="Genomic_DNA"/>
</dbReference>
<comment type="similarity">
    <text evidence="2 7">Belongs to the glycosyltransferase 4 family. MraY subfamily.</text>
</comment>
<feature type="transmembrane region" description="Helical" evidence="7">
    <location>
        <begin position="175"/>
        <end position="193"/>
    </location>
</feature>
<keyword evidence="7" id="KW-0573">Peptidoglycan synthesis</keyword>